<protein>
    <submittedName>
        <fullName evidence="2">Uncharacterized protein</fullName>
    </submittedName>
</protein>
<gene>
    <name evidence="2" type="ORF">B0T18DRAFT_395250</name>
</gene>
<dbReference type="AlphaFoldDB" id="A0AA40KBB0"/>
<organism evidence="2 3">
    <name type="scientific">Schizothecium vesticola</name>
    <dbReference type="NCBI Taxonomy" id="314040"/>
    <lineage>
        <taxon>Eukaryota</taxon>
        <taxon>Fungi</taxon>
        <taxon>Dikarya</taxon>
        <taxon>Ascomycota</taxon>
        <taxon>Pezizomycotina</taxon>
        <taxon>Sordariomycetes</taxon>
        <taxon>Sordariomycetidae</taxon>
        <taxon>Sordariales</taxon>
        <taxon>Schizotheciaceae</taxon>
        <taxon>Schizothecium</taxon>
    </lineage>
</organism>
<reference evidence="2" key="1">
    <citation type="submission" date="2023-06" db="EMBL/GenBank/DDBJ databases">
        <title>Genome-scale phylogeny and comparative genomics of the fungal order Sordariales.</title>
        <authorList>
            <consortium name="Lawrence Berkeley National Laboratory"/>
            <person name="Hensen N."/>
            <person name="Bonometti L."/>
            <person name="Westerberg I."/>
            <person name="Brannstrom I.O."/>
            <person name="Guillou S."/>
            <person name="Cros-Aarteil S."/>
            <person name="Calhoun S."/>
            <person name="Haridas S."/>
            <person name="Kuo A."/>
            <person name="Mondo S."/>
            <person name="Pangilinan J."/>
            <person name="Riley R."/>
            <person name="LaButti K."/>
            <person name="Andreopoulos B."/>
            <person name="Lipzen A."/>
            <person name="Chen C."/>
            <person name="Yanf M."/>
            <person name="Daum C."/>
            <person name="Ng V."/>
            <person name="Clum A."/>
            <person name="Steindorff A."/>
            <person name="Ohm R."/>
            <person name="Martin F."/>
            <person name="Silar P."/>
            <person name="Natvig D."/>
            <person name="Lalanne C."/>
            <person name="Gautier V."/>
            <person name="Ament-velasquez S.L."/>
            <person name="Kruys A."/>
            <person name="Hutchinson M.I."/>
            <person name="Powell A.J."/>
            <person name="Barry K."/>
            <person name="Miller A.N."/>
            <person name="Grigoriev I.V."/>
            <person name="Debuchy R."/>
            <person name="Gladieux P."/>
            <person name="Thoren M.H."/>
            <person name="Johannesson H."/>
        </authorList>
    </citation>
    <scope>NUCLEOTIDE SEQUENCE</scope>
    <source>
        <strain evidence="2">SMH3187-1</strain>
    </source>
</reference>
<evidence type="ECO:0000256" key="1">
    <source>
        <dbReference type="SAM" id="MobiDB-lite"/>
    </source>
</evidence>
<dbReference type="EMBL" id="JAUKUD010000001">
    <property type="protein sequence ID" value="KAK0752715.1"/>
    <property type="molecule type" value="Genomic_DNA"/>
</dbReference>
<dbReference type="Proteomes" id="UP001172155">
    <property type="component" value="Unassembled WGS sequence"/>
</dbReference>
<evidence type="ECO:0000313" key="2">
    <source>
        <dbReference type="EMBL" id="KAK0752715.1"/>
    </source>
</evidence>
<comment type="caution">
    <text evidence="2">The sequence shown here is derived from an EMBL/GenBank/DDBJ whole genome shotgun (WGS) entry which is preliminary data.</text>
</comment>
<keyword evidence="3" id="KW-1185">Reference proteome</keyword>
<proteinExistence type="predicted"/>
<accession>A0AA40KBB0</accession>
<feature type="region of interest" description="Disordered" evidence="1">
    <location>
        <begin position="45"/>
        <end position="71"/>
    </location>
</feature>
<name>A0AA40KBB0_9PEZI</name>
<evidence type="ECO:0000313" key="3">
    <source>
        <dbReference type="Proteomes" id="UP001172155"/>
    </source>
</evidence>
<sequence>MSYSADAREPTRPFRLGSPQHIFSRFRLFLCSQLVPGTQPHTCIAVPNGTHGNRQHDPASPLRPMIPLHASSVPPRLVPSAVGRPSSEPWPMADATVSCPPCTPRSAVLRLGSAHPNTCDDAR</sequence>